<accession>A0A852Y5F1</accession>
<reference evidence="1 2" key="1">
    <citation type="submission" date="2020-07" db="EMBL/GenBank/DDBJ databases">
        <title>Sequencing the genomes of 1000 actinobacteria strains.</title>
        <authorList>
            <person name="Klenk H.-P."/>
        </authorList>
    </citation>
    <scope>NUCLEOTIDE SEQUENCE [LARGE SCALE GENOMIC DNA]</scope>
    <source>
        <strain evidence="1 2">DSM 23141</strain>
    </source>
</reference>
<dbReference type="EMBL" id="JACBZY010000001">
    <property type="protein sequence ID" value="NYG98156.1"/>
    <property type="molecule type" value="Genomic_DNA"/>
</dbReference>
<dbReference type="RefSeq" id="WP_179565379.1">
    <property type="nucleotide sequence ID" value="NZ_JACBZY010000001.1"/>
</dbReference>
<organism evidence="1 2">
    <name type="scientific">Schumannella luteola</name>
    <dbReference type="NCBI Taxonomy" id="472059"/>
    <lineage>
        <taxon>Bacteria</taxon>
        <taxon>Bacillati</taxon>
        <taxon>Actinomycetota</taxon>
        <taxon>Actinomycetes</taxon>
        <taxon>Micrococcales</taxon>
        <taxon>Microbacteriaceae</taxon>
        <taxon>Schumannella</taxon>
    </lineage>
</organism>
<proteinExistence type="predicted"/>
<dbReference type="AlphaFoldDB" id="A0A852Y5F1"/>
<sequence length="192" mass="21566">MSVRLVDHEHIRVLLWAGMRADLGAPLTWRADRDGRVRHELTPETAPVIGAKLVRVNELVWNAVSRGMDPRAPLRSTYLHAEPESTAWTPVELIRSIDFYEYQSLDALDDFIDEDDEDDEGDDADGSTWGPAERALAIEAKLFLLALHRRLTASIPGWGTPPWTDDHLFTTEVWKAAPWGIEGTRAGADSRD</sequence>
<gene>
    <name evidence="1" type="ORF">BJ979_000782</name>
</gene>
<evidence type="ECO:0000313" key="1">
    <source>
        <dbReference type="EMBL" id="NYG98156.1"/>
    </source>
</evidence>
<dbReference type="Proteomes" id="UP000553888">
    <property type="component" value="Unassembled WGS sequence"/>
</dbReference>
<name>A0A852Y5F1_9MICO</name>
<protein>
    <submittedName>
        <fullName evidence="1">Uncharacterized protein</fullName>
    </submittedName>
</protein>
<keyword evidence="2" id="KW-1185">Reference proteome</keyword>
<comment type="caution">
    <text evidence="1">The sequence shown here is derived from an EMBL/GenBank/DDBJ whole genome shotgun (WGS) entry which is preliminary data.</text>
</comment>
<evidence type="ECO:0000313" key="2">
    <source>
        <dbReference type="Proteomes" id="UP000553888"/>
    </source>
</evidence>